<name>A0A317Q5C2_9ENTR</name>
<dbReference type="NCBIfam" id="TIGR01646">
    <property type="entry name" value="vgr_GE"/>
    <property type="match status" value="1"/>
</dbReference>
<dbReference type="AlphaFoldDB" id="A0A317Q5C2"/>
<accession>A0A317Q5C2</accession>
<evidence type="ECO:0000313" key="5">
    <source>
        <dbReference type="EMBL" id="PWW10965.1"/>
    </source>
</evidence>
<dbReference type="Pfam" id="PF10106">
    <property type="entry name" value="DUF2345"/>
    <property type="match status" value="1"/>
</dbReference>
<dbReference type="InterPro" id="IPR037026">
    <property type="entry name" value="Vgr_OB-fold_dom_sf"/>
</dbReference>
<dbReference type="InterPro" id="IPR028244">
    <property type="entry name" value="T6SS_Rhs_Vgr_dom"/>
</dbReference>
<evidence type="ECO:0000256" key="1">
    <source>
        <dbReference type="ARBA" id="ARBA00005558"/>
    </source>
</evidence>
<dbReference type="Gene3D" id="3.55.50.10">
    <property type="entry name" value="Baseplate protein-like domains"/>
    <property type="match status" value="1"/>
</dbReference>
<dbReference type="Pfam" id="PF05954">
    <property type="entry name" value="Phage_GPD"/>
    <property type="match status" value="1"/>
</dbReference>
<dbReference type="EMBL" id="QGTS01000003">
    <property type="protein sequence ID" value="PWW10965.1"/>
    <property type="molecule type" value="Genomic_DNA"/>
</dbReference>
<dbReference type="InterPro" id="IPR018769">
    <property type="entry name" value="VgrG2_DUF2345"/>
</dbReference>
<reference evidence="5 6" key="1">
    <citation type="submission" date="2018-05" db="EMBL/GenBank/DDBJ databases">
        <title>Genomic Encyclopedia of Type Strains, Phase IV (KMG-IV): sequencing the most valuable type-strain genomes for metagenomic binning, comparative biology and taxonomic classification.</title>
        <authorList>
            <person name="Goeker M."/>
        </authorList>
    </citation>
    <scope>NUCLEOTIDE SEQUENCE [LARGE SCALE GENOMIC DNA]</scope>
    <source>
        <strain evidence="5 6">DSM 19579</strain>
    </source>
</reference>
<dbReference type="InterPro" id="IPR017847">
    <property type="entry name" value="T6SS_RhsGE_Vgr_subset"/>
</dbReference>
<dbReference type="Proteomes" id="UP000246744">
    <property type="component" value="Unassembled WGS sequence"/>
</dbReference>
<sequence>MVTQKNTVFFNHNHHVIYVRGCTSLLDVLAFEGKETLSQPFHYRIEFTCADKALDQADFLLKPAGLTLHAPVAQPWGRCKLEPARTIHGVVTGFESLGSSRDEAHYALVLQPRMALLSNANNNAIFQDMSVPQIVESILRERHNMRGQDFLFSLKHKYPRREQVMQFGESDLRFISRLLSEVGIWFRFTPDTRLKIDVIEFFDSSHGYEKGLVLPDIPPSGHNDNGVDAVWGIERYYQVVTQKVSVQDYHYLNAGADMHVQVDITRGDSTTYGEAYHWGSHYSEPGDRFTRPLPVETGVFYARLHHERYLNGKAGMAGNSNCAVLVPGKVVNLADPAQEGGSLSPGMLVTSISCSARRDSCFTAHFTALPYTHDYCFRPQLIPHPQMSGTVPARVTSTTKNDIYGHIDKHGRYRVKLLFDRATWPEGSESLWVRQARPYAGETFGFHLPLLAGTEVAIAFENGNPDRPYIAGALHNSSHPDLVTIRNYRRNVLRTPANNKIRLEDARNQEHIKVSTEYGGKSQLNLGHLVNSERQVRGEGFELRTDLWGAIRAKNGVLISADAQPSARGEQREMQAAISLLKGALLDLTRWGSIAPVHQNFSPDTAGLEHLVEGAAGLSSPVVVLSAPQGIAAVTPASALLHTGKSLHLQSQGEVQIATSARHAVNAAKSISLLAHQEGMRLVSAKGPLAVESHNDTLSLSALQDISARSVQGQLTLTATKGITLSCGGAAIHLSAQGNIEICSKGPLLLKGAHCWLPPETFSSSSAGMPASAAAIPAAVCEGCLQRAQEQATGVVLRG</sequence>
<dbReference type="Gene3D" id="2.40.50.230">
    <property type="entry name" value="Gp5 N-terminal domain"/>
    <property type="match status" value="1"/>
</dbReference>
<dbReference type="Gene3D" id="2.30.110.50">
    <property type="match status" value="1"/>
</dbReference>
<comment type="caution">
    <text evidence="5">The sequence shown here is derived from an EMBL/GenBank/DDBJ whole genome shotgun (WGS) entry which is preliminary data.</text>
</comment>
<protein>
    <submittedName>
        <fullName evidence="5">Type VI secretion system secreted protein VgrG</fullName>
    </submittedName>
</protein>
<evidence type="ECO:0000259" key="4">
    <source>
        <dbReference type="Pfam" id="PF13296"/>
    </source>
</evidence>
<evidence type="ECO:0000259" key="3">
    <source>
        <dbReference type="Pfam" id="PF10106"/>
    </source>
</evidence>
<dbReference type="Pfam" id="PF13296">
    <property type="entry name" value="T6SS_Vgr"/>
    <property type="match status" value="1"/>
</dbReference>
<keyword evidence="6" id="KW-1185">Reference proteome</keyword>
<dbReference type="SUPFAM" id="SSF69255">
    <property type="entry name" value="gp5 N-terminal domain-like"/>
    <property type="match status" value="1"/>
</dbReference>
<evidence type="ECO:0000313" key="6">
    <source>
        <dbReference type="Proteomes" id="UP000246744"/>
    </source>
</evidence>
<dbReference type="NCBIfam" id="TIGR03361">
    <property type="entry name" value="VI_Rhs_Vgr"/>
    <property type="match status" value="1"/>
</dbReference>
<feature type="domain" description="DUF2345" evidence="3">
    <location>
        <begin position="616"/>
        <end position="754"/>
    </location>
</feature>
<proteinExistence type="inferred from homology"/>
<dbReference type="InterPro" id="IPR006533">
    <property type="entry name" value="T6SS_Vgr_RhsGE"/>
</dbReference>
<dbReference type="OrthoDB" id="6710627at2"/>
<dbReference type="RefSeq" id="WP_110025277.1">
    <property type="nucleotide sequence ID" value="NZ_QGTS01000003.1"/>
</dbReference>
<gene>
    <name evidence="5" type="ORF">DES37_103342</name>
</gene>
<feature type="domain" description="Gp5/Type VI secretion system Vgr protein OB-fold" evidence="2">
    <location>
        <begin position="408"/>
        <end position="475"/>
    </location>
</feature>
<dbReference type="SUPFAM" id="SSF69279">
    <property type="entry name" value="Phage tail proteins"/>
    <property type="match status" value="2"/>
</dbReference>
<comment type="similarity">
    <text evidence="1">Belongs to the VgrG protein family.</text>
</comment>
<dbReference type="Pfam" id="PF04717">
    <property type="entry name" value="Phage_base_V"/>
    <property type="match status" value="1"/>
</dbReference>
<evidence type="ECO:0000259" key="2">
    <source>
        <dbReference type="Pfam" id="PF04717"/>
    </source>
</evidence>
<dbReference type="Gene3D" id="4.10.220.110">
    <property type="match status" value="1"/>
</dbReference>
<dbReference type="InterPro" id="IPR006531">
    <property type="entry name" value="Gp5/Vgr_OB"/>
</dbReference>
<organism evidence="5 6">
    <name type="scientific">Mangrovibacter plantisponsor</name>
    <dbReference type="NCBI Taxonomy" id="451513"/>
    <lineage>
        <taxon>Bacteria</taxon>
        <taxon>Pseudomonadati</taxon>
        <taxon>Pseudomonadota</taxon>
        <taxon>Gammaproteobacteria</taxon>
        <taxon>Enterobacterales</taxon>
        <taxon>Enterobacteriaceae</taxon>
        <taxon>Mangrovibacter</taxon>
    </lineage>
</organism>
<feature type="domain" description="Putative type VI secretion system Rhs element associated Vgr" evidence="4">
    <location>
        <begin position="494"/>
        <end position="584"/>
    </location>
</feature>